<keyword evidence="11" id="KW-1185">Reference proteome</keyword>
<reference evidence="10 11" key="1">
    <citation type="submission" date="2019-07" db="EMBL/GenBank/DDBJ databases">
        <title>Whole genome shotgun sequence of Swaminathania salitolerans NBRC 104436.</title>
        <authorList>
            <person name="Hosoyama A."/>
            <person name="Uohara A."/>
            <person name="Ohji S."/>
            <person name="Ichikawa N."/>
        </authorList>
    </citation>
    <scope>NUCLEOTIDE SEQUENCE [LARGE SCALE GENOMIC DNA]</scope>
    <source>
        <strain evidence="10 11">NBRC 104436</strain>
    </source>
</reference>
<comment type="similarity">
    <text evidence="1 8">Belongs to the SELO family.</text>
</comment>
<feature type="binding site" evidence="8">
    <location>
        <position position="86"/>
    </location>
    <ligand>
        <name>ATP</name>
        <dbReference type="ChEBI" id="CHEBI:30616"/>
    </ligand>
</feature>
<keyword evidence="3 8" id="KW-0548">Nucleotidyltransferase</keyword>
<evidence type="ECO:0000256" key="5">
    <source>
        <dbReference type="ARBA" id="ARBA00022741"/>
    </source>
</evidence>
<dbReference type="Pfam" id="PF02696">
    <property type="entry name" value="SelO"/>
    <property type="match status" value="1"/>
</dbReference>
<feature type="binding site" evidence="8">
    <location>
        <position position="84"/>
    </location>
    <ligand>
        <name>ATP</name>
        <dbReference type="ChEBI" id="CHEBI:30616"/>
    </ligand>
</feature>
<dbReference type="GO" id="GO:0005524">
    <property type="term" value="F:ATP binding"/>
    <property type="evidence" value="ECO:0007669"/>
    <property type="project" value="UniProtKB-UniRule"/>
</dbReference>
<dbReference type="RefSeq" id="WP_246103533.1">
    <property type="nucleotide sequence ID" value="NZ_BJVC01000001.1"/>
</dbReference>
<comment type="catalytic activity">
    <reaction evidence="8">
        <text>L-tyrosyl-[protein] + UTP = O-(5'-uridylyl)-L-tyrosyl-[protein] + diphosphate</text>
        <dbReference type="Rhea" id="RHEA:83887"/>
        <dbReference type="Rhea" id="RHEA-COMP:10136"/>
        <dbReference type="Rhea" id="RHEA-COMP:20238"/>
        <dbReference type="ChEBI" id="CHEBI:33019"/>
        <dbReference type="ChEBI" id="CHEBI:46398"/>
        <dbReference type="ChEBI" id="CHEBI:46858"/>
        <dbReference type="ChEBI" id="CHEBI:90602"/>
    </reaction>
</comment>
<keyword evidence="6 8" id="KW-0067">ATP-binding</keyword>
<feature type="binding site" evidence="8">
    <location>
        <position position="256"/>
    </location>
    <ligand>
        <name>Mg(2+)</name>
        <dbReference type="ChEBI" id="CHEBI:18420"/>
    </ligand>
</feature>
<feature type="binding site" evidence="8">
    <location>
        <position position="107"/>
    </location>
    <ligand>
        <name>ATP</name>
        <dbReference type="ChEBI" id="CHEBI:30616"/>
    </ligand>
</feature>
<gene>
    <name evidence="8" type="primary">ydiU</name>
    <name evidence="8" type="synonym">selO</name>
    <name evidence="10" type="ORF">SSA02_01160</name>
</gene>
<evidence type="ECO:0000256" key="1">
    <source>
        <dbReference type="ARBA" id="ARBA00009747"/>
    </source>
</evidence>
<comment type="catalytic activity">
    <reaction evidence="8">
        <text>L-histidyl-[protein] + UTP = N(tele)-(5'-uridylyl)-L-histidyl-[protein] + diphosphate</text>
        <dbReference type="Rhea" id="RHEA:83891"/>
        <dbReference type="Rhea" id="RHEA-COMP:9745"/>
        <dbReference type="Rhea" id="RHEA-COMP:20239"/>
        <dbReference type="ChEBI" id="CHEBI:29979"/>
        <dbReference type="ChEBI" id="CHEBI:33019"/>
        <dbReference type="ChEBI" id="CHEBI:46398"/>
        <dbReference type="ChEBI" id="CHEBI:233474"/>
    </reaction>
</comment>
<dbReference type="EC" id="2.7.7.-" evidence="8"/>
<dbReference type="EMBL" id="BJVC01000001">
    <property type="protein sequence ID" value="GEL00953.1"/>
    <property type="molecule type" value="Genomic_DNA"/>
</dbReference>
<comment type="catalytic activity">
    <reaction evidence="8">
        <text>L-threonyl-[protein] + ATP = 3-O-(5'-adenylyl)-L-threonyl-[protein] + diphosphate</text>
        <dbReference type="Rhea" id="RHEA:54292"/>
        <dbReference type="Rhea" id="RHEA-COMP:11060"/>
        <dbReference type="Rhea" id="RHEA-COMP:13847"/>
        <dbReference type="ChEBI" id="CHEBI:30013"/>
        <dbReference type="ChEBI" id="CHEBI:30616"/>
        <dbReference type="ChEBI" id="CHEBI:33019"/>
        <dbReference type="ChEBI" id="CHEBI:138113"/>
        <dbReference type="EC" id="2.7.7.108"/>
    </reaction>
</comment>
<feature type="binding site" evidence="8">
    <location>
        <position position="256"/>
    </location>
    <ligand>
        <name>ATP</name>
        <dbReference type="ChEBI" id="CHEBI:30616"/>
    </ligand>
</feature>
<dbReference type="GO" id="GO:0070733">
    <property type="term" value="F:AMPylase activity"/>
    <property type="evidence" value="ECO:0007669"/>
    <property type="project" value="UniProtKB-EC"/>
</dbReference>
<protein>
    <recommendedName>
        <fullName evidence="8">Protein nucleotidyltransferase YdiU</fullName>
        <ecNumber evidence="8">2.7.7.-</ecNumber>
    </recommendedName>
    <alternativeName>
        <fullName evidence="8">Protein adenylyltransferase YdiU</fullName>
        <ecNumber evidence="8">2.7.7.108</ecNumber>
    </alternativeName>
    <alternativeName>
        <fullName evidence="8">Protein uridylyltransferase YdiU</fullName>
        <ecNumber evidence="8">2.7.7.-</ecNumber>
    </alternativeName>
</protein>
<dbReference type="NCBIfam" id="NF000658">
    <property type="entry name" value="PRK00029.1"/>
    <property type="match status" value="1"/>
</dbReference>
<feature type="active site" description="Proton acceptor" evidence="8">
    <location>
        <position position="246"/>
    </location>
</feature>
<feature type="binding site" evidence="8">
    <location>
        <position position="247"/>
    </location>
    <ligand>
        <name>Mg(2+)</name>
        <dbReference type="ChEBI" id="CHEBI:18420"/>
    </ligand>
</feature>
<feature type="binding site" evidence="8">
    <location>
        <position position="87"/>
    </location>
    <ligand>
        <name>ATP</name>
        <dbReference type="ChEBI" id="CHEBI:30616"/>
    </ligand>
</feature>
<evidence type="ECO:0000256" key="7">
    <source>
        <dbReference type="ARBA" id="ARBA00022842"/>
    </source>
</evidence>
<keyword evidence="8" id="KW-0464">Manganese</keyword>
<proteinExistence type="inferred from homology"/>
<feature type="binding site" evidence="8">
    <location>
        <position position="119"/>
    </location>
    <ligand>
        <name>ATP</name>
        <dbReference type="ChEBI" id="CHEBI:30616"/>
    </ligand>
</feature>
<name>A0A511BM44_9PROT</name>
<feature type="region of interest" description="Disordered" evidence="9">
    <location>
        <begin position="456"/>
        <end position="476"/>
    </location>
</feature>
<keyword evidence="4 8" id="KW-0479">Metal-binding</keyword>
<evidence type="ECO:0000313" key="11">
    <source>
        <dbReference type="Proteomes" id="UP000321405"/>
    </source>
</evidence>
<evidence type="ECO:0000256" key="8">
    <source>
        <dbReference type="HAMAP-Rule" id="MF_00692"/>
    </source>
</evidence>
<keyword evidence="2 8" id="KW-0808">Transferase</keyword>
<dbReference type="PANTHER" id="PTHR32057:SF14">
    <property type="entry name" value="PROTEIN ADENYLYLTRANSFERASE SELO, MITOCHONDRIAL"/>
    <property type="match status" value="1"/>
</dbReference>
<feature type="binding site" evidence="8">
    <location>
        <position position="170"/>
    </location>
    <ligand>
        <name>ATP</name>
        <dbReference type="ChEBI" id="CHEBI:30616"/>
    </ligand>
</feature>
<accession>A0A511BM44</accession>
<organism evidence="10 11">
    <name type="scientific">Swaminathania salitolerans</name>
    <dbReference type="NCBI Taxonomy" id="182838"/>
    <lineage>
        <taxon>Bacteria</taxon>
        <taxon>Pseudomonadati</taxon>
        <taxon>Pseudomonadota</taxon>
        <taxon>Alphaproteobacteria</taxon>
        <taxon>Acetobacterales</taxon>
        <taxon>Acetobacteraceae</taxon>
        <taxon>Swaminathania</taxon>
    </lineage>
</organism>
<comment type="function">
    <text evidence="8">Nucleotidyltransferase involved in the post-translational modification of proteins. It can catalyze the addition of adenosine monophosphate (AMP) or uridine monophosphate (UMP) to a protein, resulting in modifications known as AMPylation and UMPylation.</text>
</comment>
<keyword evidence="5 8" id="KW-0547">Nucleotide-binding</keyword>
<feature type="binding site" evidence="8">
    <location>
        <position position="177"/>
    </location>
    <ligand>
        <name>ATP</name>
        <dbReference type="ChEBI" id="CHEBI:30616"/>
    </ligand>
</feature>
<evidence type="ECO:0000256" key="2">
    <source>
        <dbReference type="ARBA" id="ARBA00022679"/>
    </source>
</evidence>
<keyword evidence="7 8" id="KW-0460">Magnesium</keyword>
<comment type="caution">
    <text evidence="10">The sequence shown here is derived from an EMBL/GenBank/DDBJ whole genome shotgun (WGS) entry which is preliminary data.</text>
</comment>
<dbReference type="GO" id="GO:0030145">
    <property type="term" value="F:manganese ion binding"/>
    <property type="evidence" value="ECO:0007669"/>
    <property type="project" value="UniProtKB-UniRule"/>
</dbReference>
<evidence type="ECO:0000313" key="10">
    <source>
        <dbReference type="EMBL" id="GEL00953.1"/>
    </source>
</evidence>
<dbReference type="EC" id="2.7.7.108" evidence="8"/>
<dbReference type="PANTHER" id="PTHR32057">
    <property type="entry name" value="PROTEIN ADENYLYLTRANSFERASE SELO, MITOCHONDRIAL"/>
    <property type="match status" value="1"/>
</dbReference>
<evidence type="ECO:0000256" key="3">
    <source>
        <dbReference type="ARBA" id="ARBA00022695"/>
    </source>
</evidence>
<comment type="catalytic activity">
    <reaction evidence="8">
        <text>L-tyrosyl-[protein] + ATP = O-(5'-adenylyl)-L-tyrosyl-[protein] + diphosphate</text>
        <dbReference type="Rhea" id="RHEA:54288"/>
        <dbReference type="Rhea" id="RHEA-COMP:10136"/>
        <dbReference type="Rhea" id="RHEA-COMP:13846"/>
        <dbReference type="ChEBI" id="CHEBI:30616"/>
        <dbReference type="ChEBI" id="CHEBI:33019"/>
        <dbReference type="ChEBI" id="CHEBI:46858"/>
        <dbReference type="ChEBI" id="CHEBI:83624"/>
        <dbReference type="EC" id="2.7.7.108"/>
    </reaction>
</comment>
<evidence type="ECO:0000256" key="4">
    <source>
        <dbReference type="ARBA" id="ARBA00022723"/>
    </source>
</evidence>
<evidence type="ECO:0000256" key="9">
    <source>
        <dbReference type="SAM" id="MobiDB-lite"/>
    </source>
</evidence>
<dbReference type="Proteomes" id="UP000321405">
    <property type="component" value="Unassembled WGS sequence"/>
</dbReference>
<dbReference type="GO" id="GO:0000287">
    <property type="term" value="F:magnesium ion binding"/>
    <property type="evidence" value="ECO:0007669"/>
    <property type="project" value="UniProtKB-UniRule"/>
</dbReference>
<evidence type="ECO:0000256" key="6">
    <source>
        <dbReference type="ARBA" id="ARBA00022840"/>
    </source>
</evidence>
<feature type="binding site" evidence="8">
    <location>
        <position position="120"/>
    </location>
    <ligand>
        <name>ATP</name>
        <dbReference type="ChEBI" id="CHEBI:30616"/>
    </ligand>
</feature>
<comment type="catalytic activity">
    <reaction evidence="8">
        <text>L-seryl-[protein] + ATP = 3-O-(5'-adenylyl)-L-seryl-[protein] + diphosphate</text>
        <dbReference type="Rhea" id="RHEA:58120"/>
        <dbReference type="Rhea" id="RHEA-COMP:9863"/>
        <dbReference type="Rhea" id="RHEA-COMP:15073"/>
        <dbReference type="ChEBI" id="CHEBI:29999"/>
        <dbReference type="ChEBI" id="CHEBI:30616"/>
        <dbReference type="ChEBI" id="CHEBI:33019"/>
        <dbReference type="ChEBI" id="CHEBI:142516"/>
        <dbReference type="EC" id="2.7.7.108"/>
    </reaction>
</comment>
<dbReference type="AlphaFoldDB" id="A0A511BM44"/>
<dbReference type="InterPro" id="IPR003846">
    <property type="entry name" value="SelO"/>
</dbReference>
<comment type="catalytic activity">
    <reaction evidence="8">
        <text>L-seryl-[protein] + UTP = O-(5'-uridylyl)-L-seryl-[protein] + diphosphate</text>
        <dbReference type="Rhea" id="RHEA:64604"/>
        <dbReference type="Rhea" id="RHEA-COMP:9863"/>
        <dbReference type="Rhea" id="RHEA-COMP:16635"/>
        <dbReference type="ChEBI" id="CHEBI:29999"/>
        <dbReference type="ChEBI" id="CHEBI:33019"/>
        <dbReference type="ChEBI" id="CHEBI:46398"/>
        <dbReference type="ChEBI" id="CHEBI:156051"/>
    </reaction>
</comment>
<dbReference type="HAMAP" id="MF_00692">
    <property type="entry name" value="SelO"/>
    <property type="match status" value="1"/>
</dbReference>
<comment type="cofactor">
    <cofactor evidence="8">
        <name>Mg(2+)</name>
        <dbReference type="ChEBI" id="CHEBI:18420"/>
    </cofactor>
    <cofactor evidence="8">
        <name>Mn(2+)</name>
        <dbReference type="ChEBI" id="CHEBI:29035"/>
    </cofactor>
</comment>
<sequence>MSLSLRAAPFPDTMAIAADPARLETPRLIALNSSLAGDLDLPPDWLAGPDGVAFLAGQALPDGIRPVAQAYAGHQFGQFVPQLGDGRAHLLGVVTDMSGQTRDIQLKGSGPTPFSRRGDGLAALGPVLREYLVSEGMAALGVPTTRSLAALLTGERVWRDTPQPGAILVRVATSHLRVGTFQYFAARENREALDFLSALAIERHYPDAADTAHPVRTLYEKVVNAQADLVAQWMSLGFVHGVMNTDNMALSGETIDYGPCAFLDVYRPDTVFSAIDRDGRYRFENQPRMAGWNLARLAETLLPLIDSDEDRALSWAQTALSGFGPAYEAHYLARMRRKLGLQLSEEADMALVSDLLAMMTRRELDYTLTFRRLSNGLSLTEGETDDGEENWIARWKARQARESRSRDDQLASMRETNPAIIPRNHRIAQAIAAAEQGDYSPFRTLLTHIATPFRDDPDYATPPMPAERVTTTYCGT</sequence>